<dbReference type="AlphaFoldDB" id="A0A0F9GG46"/>
<protein>
    <recommendedName>
        <fullName evidence="1">Nucleotide modification associated domain-containing protein</fullName>
    </recommendedName>
</protein>
<dbReference type="EMBL" id="LAZR01028576">
    <property type="protein sequence ID" value="KKL62172.1"/>
    <property type="molecule type" value="Genomic_DNA"/>
</dbReference>
<dbReference type="Pfam" id="PF07659">
    <property type="entry name" value="DUF1599"/>
    <property type="match status" value="1"/>
</dbReference>
<dbReference type="InterPro" id="IPR011630">
    <property type="entry name" value="DUF1599"/>
</dbReference>
<evidence type="ECO:0000313" key="2">
    <source>
        <dbReference type="EMBL" id="KKL62172.1"/>
    </source>
</evidence>
<gene>
    <name evidence="2" type="ORF">LCGC14_2187840</name>
</gene>
<organism evidence="2">
    <name type="scientific">marine sediment metagenome</name>
    <dbReference type="NCBI Taxonomy" id="412755"/>
    <lineage>
        <taxon>unclassified sequences</taxon>
        <taxon>metagenomes</taxon>
        <taxon>ecological metagenomes</taxon>
    </lineage>
</organism>
<feature type="domain" description="Nucleotide modification associated" evidence="1">
    <location>
        <begin position="26"/>
        <end position="89"/>
    </location>
</feature>
<sequence>MSVTREKLYSLHNETCKQSLELMKSKNQDYASADDPYRNFRMFGRLGILVRMSDKLARLRTFDERKMLNVSDESIKDTVQDLINYSILYLGYE</sequence>
<reference evidence="2" key="1">
    <citation type="journal article" date="2015" name="Nature">
        <title>Complex archaea that bridge the gap between prokaryotes and eukaryotes.</title>
        <authorList>
            <person name="Spang A."/>
            <person name="Saw J.H."/>
            <person name="Jorgensen S.L."/>
            <person name="Zaremba-Niedzwiedzka K."/>
            <person name="Martijn J."/>
            <person name="Lind A.E."/>
            <person name="van Eijk R."/>
            <person name="Schleper C."/>
            <person name="Guy L."/>
            <person name="Ettema T.J."/>
        </authorList>
    </citation>
    <scope>NUCLEOTIDE SEQUENCE</scope>
</reference>
<evidence type="ECO:0000259" key="1">
    <source>
        <dbReference type="Pfam" id="PF07659"/>
    </source>
</evidence>
<proteinExistence type="predicted"/>
<accession>A0A0F9GG46</accession>
<comment type="caution">
    <text evidence="2">The sequence shown here is derived from an EMBL/GenBank/DDBJ whole genome shotgun (WGS) entry which is preliminary data.</text>
</comment>
<name>A0A0F9GG46_9ZZZZ</name>